<gene>
    <name evidence="1" type="ORF">MJ923_05030</name>
</gene>
<keyword evidence="2" id="KW-1185">Reference proteome</keyword>
<proteinExistence type="predicted"/>
<organism evidence="1 2">
    <name type="scientific">Shewanella zhuhaiensis</name>
    <dbReference type="NCBI Taxonomy" id="2919576"/>
    <lineage>
        <taxon>Bacteria</taxon>
        <taxon>Pseudomonadati</taxon>
        <taxon>Pseudomonadota</taxon>
        <taxon>Gammaproteobacteria</taxon>
        <taxon>Alteromonadales</taxon>
        <taxon>Shewanellaceae</taxon>
        <taxon>Shewanella</taxon>
    </lineage>
</organism>
<dbReference type="EMBL" id="JAKUDL010000001">
    <property type="protein sequence ID" value="MCH4293665.1"/>
    <property type="molecule type" value="Genomic_DNA"/>
</dbReference>
<evidence type="ECO:0000313" key="2">
    <source>
        <dbReference type="Proteomes" id="UP001297581"/>
    </source>
</evidence>
<dbReference type="AlphaFoldDB" id="A0AAJ1BF77"/>
<dbReference type="Proteomes" id="UP001297581">
    <property type="component" value="Unassembled WGS sequence"/>
</dbReference>
<protein>
    <submittedName>
        <fullName evidence="1">Uncharacterized protein</fullName>
    </submittedName>
</protein>
<evidence type="ECO:0000313" key="1">
    <source>
        <dbReference type="EMBL" id="MCH4293665.1"/>
    </source>
</evidence>
<accession>A0AAJ1BF77</accession>
<reference evidence="1 2" key="1">
    <citation type="submission" date="2022-02" db="EMBL/GenBank/DDBJ databases">
        <title>The genome sequence of Shewanella sp. 3B26.</title>
        <authorList>
            <person name="Du J."/>
        </authorList>
    </citation>
    <scope>NUCLEOTIDE SEQUENCE [LARGE SCALE GENOMIC DNA]</scope>
    <source>
        <strain evidence="1 2">3B26</strain>
    </source>
</reference>
<name>A0AAJ1BF77_9GAMM</name>
<comment type="caution">
    <text evidence="1">The sequence shown here is derived from an EMBL/GenBank/DDBJ whole genome shotgun (WGS) entry which is preliminary data.</text>
</comment>
<dbReference type="RefSeq" id="WP_240590142.1">
    <property type="nucleotide sequence ID" value="NZ_JAKUDL010000001.1"/>
</dbReference>
<sequence>MPLSYSIRIDFDPDSPRPERVFEAMALYVKGFDDIQSAFILGYGNEVKCTSVLASTRVGSCIADISLKIAENIRGLSFTKIFNSIYLAVQQEITADNTEIKSLEDAHRLADRILTQVAANEDHYAQFTSTPSCDIEKLVNGLHNIHEGHRRLTEHDLVDFGQGDVFSEVSKSLSCPYKYEELLRAAEETQGFVTIDVLVVRRPSYVPGLQWDCELLNGRKVTAKFTDQKWFKEWLEHEHEIWPGDAIEAKVRRRITTKGIKGKRGRKSGADETIQTVIRVIPRKEVEQMQLSMDLRDAQD</sequence>